<feature type="transmembrane region" description="Helical" evidence="1">
    <location>
        <begin position="462"/>
        <end position="487"/>
    </location>
</feature>
<keyword evidence="1" id="KW-1133">Transmembrane helix</keyword>
<keyword evidence="1" id="KW-0472">Membrane</keyword>
<reference evidence="3" key="1">
    <citation type="submission" date="2017-05" db="EMBL/GenBank/DDBJ databases">
        <title>Complete and WGS of Bordetella genogroups.</title>
        <authorList>
            <person name="Spilker T."/>
            <person name="Lipuma J."/>
        </authorList>
    </citation>
    <scope>NUCLEOTIDE SEQUENCE [LARGE SCALE GENOMIC DNA]</scope>
    <source>
        <strain evidence="3">AU8256</strain>
    </source>
</reference>
<evidence type="ECO:0000313" key="2">
    <source>
        <dbReference type="EMBL" id="OZI73627.1"/>
    </source>
</evidence>
<evidence type="ECO:0008006" key="4">
    <source>
        <dbReference type="Google" id="ProtNLM"/>
    </source>
</evidence>
<sequence length="541" mass="57273">MAIDSGIVRKYKIVHTWTGIVSSVVLFIAFYAGALAMFKPEITQWTQAASKLPAGGANIDALAAAFFAEEPRAPGRAYLALPGREDPTARIYYSREGGHWTAYLDPAGQLRHVGGAAAGADLRSGRTAGDFVDDVHRTGGLPMDQDSSELIIGIVSLVYAVALVSGVVALLPSLVKDLFLLRISHNVRRMWLDAHNVLGISSLPFHIVMALTAAVFGLHEWIFEAQAKVIYPPGKDPYAAALTDAGPPQAGQAMRELPPSELLARLRQAAPAFEPKALNYSIGRDGQKKPEVWVAGADDRHFLRDGHVGYAIVDVFSGQVTGTTYLPGHQTAMAATLSSFFGLHFGNYGGLPVRILYVVLGVLGALLFYSGNLLWIEARLKKERPGLPAAAQPRHVRWLAALTVGACLGCVAGVPAGILAARWLADAPAAQAGTAAYAYYAVFCAYLGAAFGLGAARAAAGLLLAAAALCALVPLSSALSALAAASATAYLPAYFYIDSFFAIAAGLLCYLAYRARRRYRQGPRLFPAAAARCHPCSVPPT</sequence>
<feature type="transmembrane region" description="Helical" evidence="1">
    <location>
        <begin position="150"/>
        <end position="175"/>
    </location>
</feature>
<proteinExistence type="predicted"/>
<feature type="transmembrane region" description="Helical" evidence="1">
    <location>
        <begin position="493"/>
        <end position="513"/>
    </location>
</feature>
<organism evidence="2 3">
    <name type="scientific">Bordetella genomosp. 2</name>
    <dbReference type="NCBI Taxonomy" id="1983456"/>
    <lineage>
        <taxon>Bacteria</taxon>
        <taxon>Pseudomonadati</taxon>
        <taxon>Pseudomonadota</taxon>
        <taxon>Betaproteobacteria</taxon>
        <taxon>Burkholderiales</taxon>
        <taxon>Alcaligenaceae</taxon>
        <taxon>Bordetella</taxon>
    </lineage>
</organism>
<feature type="transmembrane region" description="Helical" evidence="1">
    <location>
        <begin position="437"/>
        <end position="455"/>
    </location>
</feature>
<dbReference type="PANTHER" id="PTHR34219">
    <property type="entry name" value="IRON-REGULATED INNER MEMBRANE PROTEIN-RELATED"/>
    <property type="match status" value="1"/>
</dbReference>
<dbReference type="Pfam" id="PF03929">
    <property type="entry name" value="PepSY_TM"/>
    <property type="match status" value="1"/>
</dbReference>
<dbReference type="AlphaFoldDB" id="A0A261VIH2"/>
<evidence type="ECO:0000256" key="1">
    <source>
        <dbReference type="SAM" id="Phobius"/>
    </source>
</evidence>
<protein>
    <recommendedName>
        <fullName evidence="4">Peptidase</fullName>
    </recommendedName>
</protein>
<keyword evidence="3" id="KW-1185">Reference proteome</keyword>
<dbReference type="RefSeq" id="WP_094807386.1">
    <property type="nucleotide sequence ID" value="NZ_NEVT01000007.1"/>
</dbReference>
<feature type="transmembrane region" description="Helical" evidence="1">
    <location>
        <begin position="17"/>
        <end position="38"/>
    </location>
</feature>
<dbReference type="Proteomes" id="UP000215633">
    <property type="component" value="Unassembled WGS sequence"/>
</dbReference>
<accession>A0A261VIH2</accession>
<dbReference type="EMBL" id="NEVT01000007">
    <property type="protein sequence ID" value="OZI73627.1"/>
    <property type="molecule type" value="Genomic_DNA"/>
</dbReference>
<dbReference type="InterPro" id="IPR005625">
    <property type="entry name" value="PepSY-ass_TM"/>
</dbReference>
<feature type="transmembrane region" description="Helical" evidence="1">
    <location>
        <begin position="355"/>
        <end position="375"/>
    </location>
</feature>
<name>A0A261VIH2_9BORD</name>
<dbReference type="PANTHER" id="PTHR34219:SF9">
    <property type="entry name" value="IRON-REGULATED INNER MEMBRANE PROTEIN"/>
    <property type="match status" value="1"/>
</dbReference>
<feature type="transmembrane region" description="Helical" evidence="1">
    <location>
        <begin position="196"/>
        <end position="218"/>
    </location>
</feature>
<evidence type="ECO:0000313" key="3">
    <source>
        <dbReference type="Proteomes" id="UP000215633"/>
    </source>
</evidence>
<feature type="transmembrane region" description="Helical" evidence="1">
    <location>
        <begin position="396"/>
        <end position="425"/>
    </location>
</feature>
<keyword evidence="1" id="KW-0812">Transmembrane</keyword>
<gene>
    <name evidence="2" type="ORF">CAL24_17395</name>
</gene>
<comment type="caution">
    <text evidence="2">The sequence shown here is derived from an EMBL/GenBank/DDBJ whole genome shotgun (WGS) entry which is preliminary data.</text>
</comment>